<dbReference type="Proteomes" id="UP000005850">
    <property type="component" value="Chromosome"/>
</dbReference>
<accession>A0A075R436</accession>
<dbReference type="InterPro" id="IPR009081">
    <property type="entry name" value="PP-bd_ACP"/>
</dbReference>
<reference evidence="2 3" key="1">
    <citation type="journal article" date="2011" name="J. Bacteriol.">
        <title>Genome sequence of Brevibacillus laterosporus LMG 15441, a pathogen of invertebrates.</title>
        <authorList>
            <person name="Djukic M."/>
            <person name="Poehlein A."/>
            <person name="Thurmer A."/>
            <person name="Daniel R."/>
        </authorList>
    </citation>
    <scope>NUCLEOTIDE SEQUENCE [LARGE SCALE GENOMIC DNA]</scope>
    <source>
        <strain evidence="2 3">LMG 15441</strain>
    </source>
</reference>
<dbReference type="HOGENOM" id="CLU_2749856_0_0_9"/>
<proteinExistence type="predicted"/>
<keyword evidence="3" id="KW-1185">Reference proteome</keyword>
<evidence type="ECO:0000259" key="1">
    <source>
        <dbReference type="PROSITE" id="PS50075"/>
    </source>
</evidence>
<feature type="domain" description="Carrier" evidence="1">
    <location>
        <begin position="1"/>
        <end position="58"/>
    </location>
</feature>
<evidence type="ECO:0000313" key="3">
    <source>
        <dbReference type="Proteomes" id="UP000005850"/>
    </source>
</evidence>
<organism evidence="2 3">
    <name type="scientific">Brevibacillus laterosporus LMG 15441</name>
    <dbReference type="NCBI Taxonomy" id="1042163"/>
    <lineage>
        <taxon>Bacteria</taxon>
        <taxon>Bacillati</taxon>
        <taxon>Bacillota</taxon>
        <taxon>Bacilli</taxon>
        <taxon>Bacillales</taxon>
        <taxon>Paenibacillaceae</taxon>
        <taxon>Brevibacillus</taxon>
    </lineage>
</organism>
<dbReference type="SUPFAM" id="SSF47336">
    <property type="entry name" value="ACP-like"/>
    <property type="match status" value="1"/>
</dbReference>
<dbReference type="Pfam" id="PF00550">
    <property type="entry name" value="PP-binding"/>
    <property type="match status" value="1"/>
</dbReference>
<dbReference type="Gene3D" id="1.10.1200.10">
    <property type="entry name" value="ACP-like"/>
    <property type="match status" value="1"/>
</dbReference>
<sequence length="70" mass="7826">MKVEQVGTNEDFFELGGNSLLAVTLDLEMEEEGLISDDLVVYEHRAIRALAGFIEQKQPTNGEVETPMEK</sequence>
<evidence type="ECO:0000313" key="2">
    <source>
        <dbReference type="EMBL" id="AIG27282.1"/>
    </source>
</evidence>
<dbReference type="STRING" id="1042163.BRLA_c029700"/>
<name>A0A075R436_BRELA</name>
<dbReference type="EMBL" id="CP007806">
    <property type="protein sequence ID" value="AIG27282.1"/>
    <property type="molecule type" value="Genomic_DNA"/>
</dbReference>
<protein>
    <submittedName>
        <fullName evidence="2">Phosphopantetheine attachment site protein</fullName>
    </submittedName>
</protein>
<dbReference type="InterPro" id="IPR036736">
    <property type="entry name" value="ACP-like_sf"/>
</dbReference>
<dbReference type="AlphaFoldDB" id="A0A075R436"/>
<dbReference type="KEGG" id="blr:BRLA_c029700"/>
<dbReference type="PROSITE" id="PS50075">
    <property type="entry name" value="CARRIER"/>
    <property type="match status" value="1"/>
</dbReference>
<gene>
    <name evidence="2" type="ORF">BRLA_c029700</name>
</gene>